<feature type="region of interest" description="Disordered" evidence="1">
    <location>
        <begin position="666"/>
        <end position="690"/>
    </location>
</feature>
<name>A0A542YVZ3_9MICO</name>
<feature type="compositionally biased region" description="Gly residues" evidence="1">
    <location>
        <begin position="51"/>
        <end position="66"/>
    </location>
</feature>
<feature type="compositionally biased region" description="Basic residues" evidence="1">
    <location>
        <begin position="750"/>
        <end position="761"/>
    </location>
</feature>
<accession>A0A542YVZ3</accession>
<comment type="caution">
    <text evidence="2">The sequence shown here is derived from an EMBL/GenBank/DDBJ whole genome shotgun (WGS) entry which is preliminary data.</text>
</comment>
<feature type="compositionally biased region" description="Basic and acidic residues" evidence="1">
    <location>
        <begin position="444"/>
        <end position="471"/>
    </location>
</feature>
<dbReference type="AlphaFoldDB" id="A0A542YVZ3"/>
<feature type="compositionally biased region" description="Low complexity" evidence="1">
    <location>
        <begin position="674"/>
        <end position="684"/>
    </location>
</feature>
<feature type="region of interest" description="Disordered" evidence="1">
    <location>
        <begin position="145"/>
        <end position="166"/>
    </location>
</feature>
<feature type="region of interest" description="Disordered" evidence="1">
    <location>
        <begin position="750"/>
        <end position="802"/>
    </location>
</feature>
<feature type="region of interest" description="Disordered" evidence="1">
    <location>
        <begin position="421"/>
        <end position="487"/>
    </location>
</feature>
<sequence length="802" mass="86015">MDRGAVSGNGGPELPLGGDGSPRRGHGYSAAEEWFLRTGVLPSGSLPAGTLPGGGLPAEALPGGGLPPELLPAGSAHSTPSVRLDRHTGRIQGLPLEVVREPEEVEPDHVGEREQELARVLADSGFPEHVVRHLCAVSTVLRTRGESATPAGSETPAGSRTRAERRASAEELTAAVDGLVVLQRWSEAALSGVAVDLMEVTGEEFLARKRVASPDELSKTAREDWRARTKSTLAHELQLLTGWGIQDCHDRVGFAVAPRQAASIPLAALASGEVGWSQVRAWWQACRRMPVEVAAEVAARMFGPDSDRARSARDSGIAPEHQARPSLGETKDTLARLVTALMGEDPKAARESRRAALARRDVYAELEDNGIGCLSINAGTSSVVAAIDRIDQVARAVKAAGDERTLSQLRSDIAMSLLVHGTTTTPGSKERGSKTGGSKTGGVKKGDSHSGPPDHDGDGGPPDPDAHDRPPGPESPDESLDPEQPGLLGMVDEGIARILEGRPSVNFEVIVPLEALLDPEAPGVGAVPGRGYLTPEHVRELATQAGGVFHRLVTDPLDGRVVERSITAYRPDARMRAQIRAADVFCRAPGCRVPFDRCEKDHEVPYVDGVRGGLTSEINVDGKHKPHHQFKTWEVWKSEMDATRRVTWRTLFGRCYVTRAHDYRVYSQSPGSTPTPTTTPTTTPGEDSEAIPGLSSAVGDGDLQDRLIYAALCFRDTDGRLAADEDHPEYELDARERHLLHERAPIRLRHRIGGPGGRRRSGPPLGQLTPEEILAALGDRPTGCDAETERPFEHPPTEDPPF</sequence>
<feature type="region of interest" description="Disordered" evidence="1">
    <location>
        <begin position="46"/>
        <end position="66"/>
    </location>
</feature>
<evidence type="ECO:0000256" key="1">
    <source>
        <dbReference type="SAM" id="MobiDB-lite"/>
    </source>
</evidence>
<evidence type="ECO:0000313" key="2">
    <source>
        <dbReference type="EMBL" id="TQL52268.1"/>
    </source>
</evidence>
<reference evidence="2 3" key="1">
    <citation type="submission" date="2019-06" db="EMBL/GenBank/DDBJ databases">
        <title>Sequencing the genomes of 1000 actinobacteria strains.</title>
        <authorList>
            <person name="Klenk H.-P."/>
        </authorList>
    </citation>
    <scope>NUCLEOTIDE SEQUENCE [LARGE SCALE GENOMIC DNA]</scope>
    <source>
        <strain evidence="2 3">DSM 12335</strain>
    </source>
</reference>
<feature type="region of interest" description="Disordered" evidence="1">
    <location>
        <begin position="305"/>
        <end position="325"/>
    </location>
</feature>
<proteinExistence type="predicted"/>
<keyword evidence="3" id="KW-1185">Reference proteome</keyword>
<feature type="compositionally biased region" description="Basic and acidic residues" evidence="1">
    <location>
        <begin position="787"/>
        <end position="802"/>
    </location>
</feature>
<dbReference type="RefSeq" id="WP_141786163.1">
    <property type="nucleotide sequence ID" value="NZ_BAAAIK010000001.1"/>
</dbReference>
<dbReference type="Proteomes" id="UP000319516">
    <property type="component" value="Unassembled WGS sequence"/>
</dbReference>
<dbReference type="EMBL" id="VFOP01000001">
    <property type="protein sequence ID" value="TQL52268.1"/>
    <property type="molecule type" value="Genomic_DNA"/>
</dbReference>
<evidence type="ECO:0008006" key="4">
    <source>
        <dbReference type="Google" id="ProtNLM"/>
    </source>
</evidence>
<evidence type="ECO:0000313" key="3">
    <source>
        <dbReference type="Proteomes" id="UP000319516"/>
    </source>
</evidence>
<dbReference type="CDD" id="cd00085">
    <property type="entry name" value="HNHc"/>
    <property type="match status" value="1"/>
</dbReference>
<protein>
    <recommendedName>
        <fullName evidence="4">DUF222 domain-containing protein</fullName>
    </recommendedName>
</protein>
<feature type="region of interest" description="Disordered" evidence="1">
    <location>
        <begin position="1"/>
        <end position="27"/>
    </location>
</feature>
<dbReference type="OrthoDB" id="4849997at2"/>
<gene>
    <name evidence="2" type="ORF">FB467_3448</name>
</gene>
<organism evidence="2 3">
    <name type="scientific">Ornithinicoccus hortensis</name>
    <dbReference type="NCBI Taxonomy" id="82346"/>
    <lineage>
        <taxon>Bacteria</taxon>
        <taxon>Bacillati</taxon>
        <taxon>Actinomycetota</taxon>
        <taxon>Actinomycetes</taxon>
        <taxon>Micrococcales</taxon>
        <taxon>Intrasporangiaceae</taxon>
        <taxon>Ornithinicoccus</taxon>
    </lineage>
</organism>
<dbReference type="InterPro" id="IPR003615">
    <property type="entry name" value="HNH_nuc"/>
</dbReference>